<protein>
    <submittedName>
        <fullName evidence="2">Uncharacterized protein</fullName>
    </submittedName>
</protein>
<name>A0AAW1EKB7_ZOAVI</name>
<reference evidence="2 3" key="1">
    <citation type="journal article" date="2024" name="Genome Biol. Evol.">
        <title>Chromosome-level genome assembly of the viviparous eelpout Zoarces viviparus.</title>
        <authorList>
            <person name="Fuhrmann N."/>
            <person name="Brasseur M.V."/>
            <person name="Bakowski C.E."/>
            <person name="Podsiadlowski L."/>
            <person name="Prost S."/>
            <person name="Krehenwinkel H."/>
            <person name="Mayer C."/>
        </authorList>
    </citation>
    <scope>NUCLEOTIDE SEQUENCE [LARGE SCALE GENOMIC DNA]</scope>
    <source>
        <strain evidence="2">NO-MEL_2022_Ind0_liver</strain>
    </source>
</reference>
<evidence type="ECO:0000256" key="1">
    <source>
        <dbReference type="SAM" id="MobiDB-lite"/>
    </source>
</evidence>
<evidence type="ECO:0000313" key="3">
    <source>
        <dbReference type="Proteomes" id="UP001488805"/>
    </source>
</evidence>
<organism evidence="2 3">
    <name type="scientific">Zoarces viviparus</name>
    <name type="common">Viviparous eelpout</name>
    <name type="synonym">Blennius viviparus</name>
    <dbReference type="NCBI Taxonomy" id="48416"/>
    <lineage>
        <taxon>Eukaryota</taxon>
        <taxon>Metazoa</taxon>
        <taxon>Chordata</taxon>
        <taxon>Craniata</taxon>
        <taxon>Vertebrata</taxon>
        <taxon>Euteleostomi</taxon>
        <taxon>Actinopterygii</taxon>
        <taxon>Neopterygii</taxon>
        <taxon>Teleostei</taxon>
        <taxon>Neoteleostei</taxon>
        <taxon>Acanthomorphata</taxon>
        <taxon>Eupercaria</taxon>
        <taxon>Perciformes</taxon>
        <taxon>Cottioidei</taxon>
        <taxon>Zoarcales</taxon>
        <taxon>Zoarcidae</taxon>
        <taxon>Zoarcinae</taxon>
        <taxon>Zoarces</taxon>
    </lineage>
</organism>
<accession>A0AAW1EKB7</accession>
<proteinExistence type="predicted"/>
<evidence type="ECO:0000313" key="2">
    <source>
        <dbReference type="EMBL" id="KAK9522943.1"/>
    </source>
</evidence>
<dbReference type="EMBL" id="JBCEZU010000221">
    <property type="protein sequence ID" value="KAK9522943.1"/>
    <property type="molecule type" value="Genomic_DNA"/>
</dbReference>
<comment type="caution">
    <text evidence="2">The sequence shown here is derived from an EMBL/GenBank/DDBJ whole genome shotgun (WGS) entry which is preliminary data.</text>
</comment>
<gene>
    <name evidence="2" type="ORF">VZT92_019379</name>
</gene>
<sequence>MEGEGWRTTGPDGERRSPFFQWAEAGLLCAFGSLVGQLRVDVFQPSSQEDPEPPLNHSQHPRESETQ</sequence>
<feature type="region of interest" description="Disordered" evidence="1">
    <location>
        <begin position="42"/>
        <end position="67"/>
    </location>
</feature>
<keyword evidence="3" id="KW-1185">Reference proteome</keyword>
<dbReference type="Proteomes" id="UP001488805">
    <property type="component" value="Unassembled WGS sequence"/>
</dbReference>
<dbReference type="AlphaFoldDB" id="A0AAW1EKB7"/>